<dbReference type="InterPro" id="IPR036770">
    <property type="entry name" value="Ankyrin_rpt-contain_sf"/>
</dbReference>
<evidence type="ECO:0000313" key="3">
    <source>
        <dbReference type="EMBL" id="KAK1756548.1"/>
    </source>
</evidence>
<proteinExistence type="predicted"/>
<reference evidence="3" key="1">
    <citation type="submission" date="2023-06" db="EMBL/GenBank/DDBJ databases">
        <title>Genome-scale phylogeny and comparative genomics of the fungal order Sordariales.</title>
        <authorList>
            <consortium name="Lawrence Berkeley National Laboratory"/>
            <person name="Hensen N."/>
            <person name="Bonometti L."/>
            <person name="Westerberg I."/>
            <person name="Brannstrom I.O."/>
            <person name="Guillou S."/>
            <person name="Cros-Aarteil S."/>
            <person name="Calhoun S."/>
            <person name="Haridas S."/>
            <person name="Kuo A."/>
            <person name="Mondo S."/>
            <person name="Pangilinan J."/>
            <person name="Riley R."/>
            <person name="Labutti K."/>
            <person name="Andreopoulos B."/>
            <person name="Lipzen A."/>
            <person name="Chen C."/>
            <person name="Yanf M."/>
            <person name="Daum C."/>
            <person name="Ng V."/>
            <person name="Clum A."/>
            <person name="Steindorff A."/>
            <person name="Ohm R."/>
            <person name="Martin F."/>
            <person name="Silar P."/>
            <person name="Natvig D."/>
            <person name="Lalanne C."/>
            <person name="Gautier V."/>
            <person name="Ament-Velasquez S.L."/>
            <person name="Kruys A."/>
            <person name="Hutchinson M.I."/>
            <person name="Powell A.J."/>
            <person name="Barry K."/>
            <person name="Miller A.N."/>
            <person name="Grigoriev I.V."/>
            <person name="Debuchy R."/>
            <person name="Gladieux P."/>
            <person name="Thoren M.H."/>
            <person name="Johannesson H."/>
        </authorList>
    </citation>
    <scope>NUCLEOTIDE SEQUENCE</scope>
    <source>
        <strain evidence="3">PSN4</strain>
    </source>
</reference>
<evidence type="ECO:0008006" key="5">
    <source>
        <dbReference type="Google" id="ProtNLM"/>
    </source>
</evidence>
<dbReference type="AlphaFoldDB" id="A0AAJ0BE03"/>
<evidence type="ECO:0000313" key="4">
    <source>
        <dbReference type="Proteomes" id="UP001239445"/>
    </source>
</evidence>
<comment type="caution">
    <text evidence="3">The sequence shown here is derived from an EMBL/GenBank/DDBJ whole genome shotgun (WGS) entry which is preliminary data.</text>
</comment>
<dbReference type="SMART" id="SM00248">
    <property type="entry name" value="ANK"/>
    <property type="match status" value="2"/>
</dbReference>
<dbReference type="Proteomes" id="UP001239445">
    <property type="component" value="Unassembled WGS sequence"/>
</dbReference>
<feature type="repeat" description="ANK" evidence="1">
    <location>
        <begin position="189"/>
        <end position="221"/>
    </location>
</feature>
<organism evidence="3 4">
    <name type="scientific">Echria macrotheca</name>
    <dbReference type="NCBI Taxonomy" id="438768"/>
    <lineage>
        <taxon>Eukaryota</taxon>
        <taxon>Fungi</taxon>
        <taxon>Dikarya</taxon>
        <taxon>Ascomycota</taxon>
        <taxon>Pezizomycotina</taxon>
        <taxon>Sordariomycetes</taxon>
        <taxon>Sordariomycetidae</taxon>
        <taxon>Sordariales</taxon>
        <taxon>Schizotheciaceae</taxon>
        <taxon>Echria</taxon>
    </lineage>
</organism>
<evidence type="ECO:0000256" key="2">
    <source>
        <dbReference type="SAM" id="MobiDB-lite"/>
    </source>
</evidence>
<dbReference type="SUPFAM" id="SSF48403">
    <property type="entry name" value="Ankyrin repeat"/>
    <property type="match status" value="1"/>
</dbReference>
<name>A0AAJ0BE03_9PEZI</name>
<dbReference type="InterPro" id="IPR002110">
    <property type="entry name" value="Ankyrin_rpt"/>
</dbReference>
<dbReference type="Gene3D" id="1.25.40.20">
    <property type="entry name" value="Ankyrin repeat-containing domain"/>
    <property type="match status" value="1"/>
</dbReference>
<protein>
    <recommendedName>
        <fullName evidence="5">F-box domain-containing protein</fullName>
    </recommendedName>
</protein>
<sequence>MFPTTIAETRSFNGVGSGVSIDNHTRHPHSSVHSSNVTGQKAAPVDRLPVEIFEMIRDFIANDPYPNENLMNLAALAQTCKRFYILVIATLYRQAVTFQPRLLNWAAHVGNMRTVERMLEAGAYVNQESYYLGRKLLQLGSDNETKEQRVKKLRALHWHPGPLPAGVRGPSPDPPWHMWGRDLQPPYSEGGTALYLAVVHRHLGIVKLLLDSGASTQPKSLRLSIKDLVAGMFEMPGVLYGWRQDAIDRLVPSKGPRHYILGDAEWGLPQTSP</sequence>
<keyword evidence="4" id="KW-1185">Reference proteome</keyword>
<gene>
    <name evidence="3" type="ORF">QBC47DRAFT_401452</name>
</gene>
<accession>A0AAJ0BE03</accession>
<dbReference type="PROSITE" id="PS50088">
    <property type="entry name" value="ANK_REPEAT"/>
    <property type="match status" value="1"/>
</dbReference>
<dbReference type="PROSITE" id="PS50297">
    <property type="entry name" value="ANK_REP_REGION"/>
    <property type="match status" value="1"/>
</dbReference>
<feature type="region of interest" description="Disordered" evidence="2">
    <location>
        <begin position="17"/>
        <end position="42"/>
    </location>
</feature>
<evidence type="ECO:0000256" key="1">
    <source>
        <dbReference type="PROSITE-ProRule" id="PRU00023"/>
    </source>
</evidence>
<dbReference type="EMBL" id="MU839832">
    <property type="protein sequence ID" value="KAK1756548.1"/>
    <property type="molecule type" value="Genomic_DNA"/>
</dbReference>
<keyword evidence="1" id="KW-0040">ANK repeat</keyword>
<dbReference type="Pfam" id="PF00023">
    <property type="entry name" value="Ank"/>
    <property type="match status" value="1"/>
</dbReference>